<dbReference type="EMBL" id="GBXM01096063">
    <property type="protein sequence ID" value="JAH12514.1"/>
    <property type="molecule type" value="Transcribed_RNA"/>
</dbReference>
<dbReference type="AlphaFoldDB" id="A0A0E9Q6Z2"/>
<protein>
    <submittedName>
        <fullName evidence="1">Uncharacterized protein</fullName>
    </submittedName>
</protein>
<reference evidence="1" key="1">
    <citation type="submission" date="2014-11" db="EMBL/GenBank/DDBJ databases">
        <authorList>
            <person name="Amaro Gonzalez C."/>
        </authorList>
    </citation>
    <scope>NUCLEOTIDE SEQUENCE</scope>
</reference>
<proteinExistence type="predicted"/>
<name>A0A0E9Q6Z2_ANGAN</name>
<organism evidence="1">
    <name type="scientific">Anguilla anguilla</name>
    <name type="common">European freshwater eel</name>
    <name type="synonym">Muraena anguilla</name>
    <dbReference type="NCBI Taxonomy" id="7936"/>
    <lineage>
        <taxon>Eukaryota</taxon>
        <taxon>Metazoa</taxon>
        <taxon>Chordata</taxon>
        <taxon>Craniata</taxon>
        <taxon>Vertebrata</taxon>
        <taxon>Euteleostomi</taxon>
        <taxon>Actinopterygii</taxon>
        <taxon>Neopterygii</taxon>
        <taxon>Teleostei</taxon>
        <taxon>Anguilliformes</taxon>
        <taxon>Anguillidae</taxon>
        <taxon>Anguilla</taxon>
    </lineage>
</organism>
<evidence type="ECO:0000313" key="1">
    <source>
        <dbReference type="EMBL" id="JAH12514.1"/>
    </source>
</evidence>
<sequence length="23" mass="2777">MFFNFCTSFRCVNMSCDSYIVVY</sequence>
<reference evidence="1" key="2">
    <citation type="journal article" date="2015" name="Fish Shellfish Immunol.">
        <title>Early steps in the European eel (Anguilla anguilla)-Vibrio vulnificus interaction in the gills: Role of the RtxA13 toxin.</title>
        <authorList>
            <person name="Callol A."/>
            <person name="Pajuelo D."/>
            <person name="Ebbesson L."/>
            <person name="Teles M."/>
            <person name="MacKenzie S."/>
            <person name="Amaro C."/>
        </authorList>
    </citation>
    <scope>NUCLEOTIDE SEQUENCE</scope>
</reference>
<accession>A0A0E9Q6Z2</accession>